<feature type="transmembrane region" description="Helical" evidence="1">
    <location>
        <begin position="6"/>
        <end position="21"/>
    </location>
</feature>
<dbReference type="Pfam" id="PF14007">
    <property type="entry name" value="YtpI"/>
    <property type="match status" value="1"/>
</dbReference>
<evidence type="ECO:0000256" key="1">
    <source>
        <dbReference type="SAM" id="Phobius"/>
    </source>
</evidence>
<organism evidence="2 3">
    <name type="scientific">Alkalihalobacterium chitinilyticum</name>
    <dbReference type="NCBI Taxonomy" id="2980103"/>
    <lineage>
        <taxon>Bacteria</taxon>
        <taxon>Bacillati</taxon>
        <taxon>Bacillota</taxon>
        <taxon>Bacilli</taxon>
        <taxon>Bacillales</taxon>
        <taxon>Bacillaceae</taxon>
        <taxon>Alkalihalobacterium</taxon>
    </lineage>
</organism>
<keyword evidence="1" id="KW-0472">Membrane</keyword>
<dbReference type="InterPro" id="IPR025618">
    <property type="entry name" value="YtpI"/>
</dbReference>
<feature type="transmembrane region" description="Helical" evidence="1">
    <location>
        <begin position="41"/>
        <end position="58"/>
    </location>
</feature>
<sequence>MTQSLLILIVISLAFFIYFKIKFWRTSAEIEKKWQQTRANIALGSFLIFFGLNLLVFPRSTVDIIIGIIFALLGAANAYFGLQNYKHYLPQVIEERKAK</sequence>
<keyword evidence="3" id="KW-1185">Reference proteome</keyword>
<dbReference type="RefSeq" id="WP_275116953.1">
    <property type="nucleotide sequence ID" value="NZ_JAOTPO010000002.1"/>
</dbReference>
<gene>
    <name evidence="2" type="ORF">N7Z68_02895</name>
</gene>
<feature type="transmembrane region" description="Helical" evidence="1">
    <location>
        <begin position="64"/>
        <end position="82"/>
    </location>
</feature>
<protein>
    <submittedName>
        <fullName evidence="2">YtpI family protein</fullName>
    </submittedName>
</protein>
<accession>A0ABT5VC68</accession>
<name>A0ABT5VC68_9BACI</name>
<proteinExistence type="predicted"/>
<keyword evidence="1" id="KW-0812">Transmembrane</keyword>
<dbReference type="EMBL" id="JAOTPO010000002">
    <property type="protein sequence ID" value="MDE5412317.1"/>
    <property type="molecule type" value="Genomic_DNA"/>
</dbReference>
<dbReference type="Proteomes" id="UP001148125">
    <property type="component" value="Unassembled WGS sequence"/>
</dbReference>
<keyword evidence="1" id="KW-1133">Transmembrane helix</keyword>
<comment type="caution">
    <text evidence="2">The sequence shown here is derived from an EMBL/GenBank/DDBJ whole genome shotgun (WGS) entry which is preliminary data.</text>
</comment>
<evidence type="ECO:0000313" key="3">
    <source>
        <dbReference type="Proteomes" id="UP001148125"/>
    </source>
</evidence>
<reference evidence="2" key="1">
    <citation type="submission" date="2024-05" db="EMBL/GenBank/DDBJ databases">
        <title>Alkalihalobacillus sp. strain MEB203 novel alkaliphilic bacterium from Lonar Lake, India.</title>
        <authorList>
            <person name="Joshi A."/>
            <person name="Thite S."/>
            <person name="Mengade P."/>
        </authorList>
    </citation>
    <scope>NUCLEOTIDE SEQUENCE</scope>
    <source>
        <strain evidence="2">MEB 203</strain>
    </source>
</reference>
<evidence type="ECO:0000313" key="2">
    <source>
        <dbReference type="EMBL" id="MDE5412317.1"/>
    </source>
</evidence>